<gene>
    <name evidence="2" type="ORF">PCAMFM013_S011g000057</name>
</gene>
<dbReference type="Proteomes" id="UP000053732">
    <property type="component" value="Unassembled WGS sequence"/>
</dbReference>
<reference evidence="2 3" key="1">
    <citation type="journal article" date="2014" name="Nat. Commun.">
        <title>Multiple recent horizontal transfers of a large genomic region in cheese making fungi.</title>
        <authorList>
            <person name="Cheeseman K."/>
            <person name="Ropars J."/>
            <person name="Renault P."/>
            <person name="Dupont J."/>
            <person name="Gouzy J."/>
            <person name="Branca A."/>
            <person name="Abraham A.L."/>
            <person name="Ceppi M."/>
            <person name="Conseiller E."/>
            <person name="Debuchy R."/>
            <person name="Malagnac F."/>
            <person name="Goarin A."/>
            <person name="Silar P."/>
            <person name="Lacoste S."/>
            <person name="Sallet E."/>
            <person name="Bensimon A."/>
            <person name="Giraud T."/>
            <person name="Brygoo Y."/>
        </authorList>
    </citation>
    <scope>NUCLEOTIDE SEQUENCE [LARGE SCALE GENOMIC DNA]</scope>
    <source>
        <strain evidence="3">FM 013</strain>
    </source>
</reference>
<accession>A0A0G4PCP5</accession>
<proteinExistence type="predicted"/>
<dbReference type="EMBL" id="HG793144">
    <property type="protein sequence ID" value="CRL24063.1"/>
    <property type="molecule type" value="Genomic_DNA"/>
</dbReference>
<organism evidence="2 3">
    <name type="scientific">Penicillium camemberti (strain FM 013)</name>
    <dbReference type="NCBI Taxonomy" id="1429867"/>
    <lineage>
        <taxon>Eukaryota</taxon>
        <taxon>Fungi</taxon>
        <taxon>Dikarya</taxon>
        <taxon>Ascomycota</taxon>
        <taxon>Pezizomycotina</taxon>
        <taxon>Eurotiomycetes</taxon>
        <taxon>Eurotiomycetidae</taxon>
        <taxon>Eurotiales</taxon>
        <taxon>Aspergillaceae</taxon>
        <taxon>Penicillium</taxon>
    </lineage>
</organism>
<evidence type="ECO:0000313" key="2">
    <source>
        <dbReference type="EMBL" id="CRL24063.1"/>
    </source>
</evidence>
<feature type="region of interest" description="Disordered" evidence="1">
    <location>
        <begin position="21"/>
        <end position="60"/>
    </location>
</feature>
<name>A0A0G4PCP5_PENC3</name>
<keyword evidence="3" id="KW-1185">Reference proteome</keyword>
<sequence>MTHYCTSCFVISSTDQQYHQQSYLHRGNHKPPGYPGWGEEVHRATSENQERKGNEILFVP</sequence>
<dbReference type="AlphaFoldDB" id="A0A0G4PCP5"/>
<protein>
    <submittedName>
        <fullName evidence="2">Str. FM013</fullName>
    </submittedName>
</protein>
<evidence type="ECO:0000313" key="3">
    <source>
        <dbReference type="Proteomes" id="UP000053732"/>
    </source>
</evidence>
<evidence type="ECO:0000256" key="1">
    <source>
        <dbReference type="SAM" id="MobiDB-lite"/>
    </source>
</evidence>
<feature type="compositionally biased region" description="Basic and acidic residues" evidence="1">
    <location>
        <begin position="39"/>
        <end position="54"/>
    </location>
</feature>